<proteinExistence type="predicted"/>
<evidence type="ECO:0000259" key="6">
    <source>
        <dbReference type="Pfam" id="PF01284"/>
    </source>
</evidence>
<feature type="transmembrane region" description="Helical" evidence="5">
    <location>
        <begin position="84"/>
        <end position="104"/>
    </location>
</feature>
<dbReference type="PANTHER" id="PTHR37451:SF5">
    <property type="entry name" value="MARVEL DOMAIN-CONTAINING PROTEIN"/>
    <property type="match status" value="1"/>
</dbReference>
<evidence type="ECO:0000256" key="3">
    <source>
        <dbReference type="ARBA" id="ARBA00022989"/>
    </source>
</evidence>
<protein>
    <recommendedName>
        <fullName evidence="6">MARVEL domain-containing protein</fullName>
    </recommendedName>
</protein>
<evidence type="ECO:0000313" key="7">
    <source>
        <dbReference type="EMBL" id="KAF4974737.1"/>
    </source>
</evidence>
<organism evidence="7 8">
    <name type="scientific">Fusarium zealandicum</name>
    <dbReference type="NCBI Taxonomy" id="1053134"/>
    <lineage>
        <taxon>Eukaryota</taxon>
        <taxon>Fungi</taxon>
        <taxon>Dikarya</taxon>
        <taxon>Ascomycota</taxon>
        <taxon>Pezizomycotina</taxon>
        <taxon>Sordariomycetes</taxon>
        <taxon>Hypocreomycetidae</taxon>
        <taxon>Hypocreales</taxon>
        <taxon>Nectriaceae</taxon>
        <taxon>Fusarium</taxon>
        <taxon>Fusarium staphyleae species complex</taxon>
    </lineage>
</organism>
<feature type="transmembrane region" description="Helical" evidence="5">
    <location>
        <begin position="116"/>
        <end position="134"/>
    </location>
</feature>
<dbReference type="OrthoDB" id="2117453at2759"/>
<keyword evidence="2 5" id="KW-0812">Transmembrane</keyword>
<evidence type="ECO:0000256" key="2">
    <source>
        <dbReference type="ARBA" id="ARBA00022692"/>
    </source>
</evidence>
<gene>
    <name evidence="7" type="ORF">FZEAL_8407</name>
</gene>
<dbReference type="InterPro" id="IPR008253">
    <property type="entry name" value="Marvel"/>
</dbReference>
<reference evidence="7" key="1">
    <citation type="journal article" date="2020" name="BMC Genomics">
        <title>Correction to: Identification and distribution of gene clusters required for synthesis of sphingolipid metabolism inhibitors in diverse species of the filamentous fungus Fusarium.</title>
        <authorList>
            <person name="Kim H.S."/>
            <person name="Lohmar J.M."/>
            <person name="Busman M."/>
            <person name="Brown D.W."/>
            <person name="Naumann T.A."/>
            <person name="Divon H.H."/>
            <person name="Lysoe E."/>
            <person name="Uhlig S."/>
            <person name="Proctor R.H."/>
        </authorList>
    </citation>
    <scope>NUCLEOTIDE SEQUENCE</scope>
    <source>
        <strain evidence="7">NRRL 22465</strain>
    </source>
</reference>
<evidence type="ECO:0000313" key="8">
    <source>
        <dbReference type="Proteomes" id="UP000635477"/>
    </source>
</evidence>
<feature type="transmembrane region" description="Helical" evidence="5">
    <location>
        <begin position="43"/>
        <end position="63"/>
    </location>
</feature>
<keyword evidence="8" id="KW-1185">Reference proteome</keyword>
<evidence type="ECO:0000256" key="5">
    <source>
        <dbReference type="SAM" id="Phobius"/>
    </source>
</evidence>
<dbReference type="GO" id="GO:0016020">
    <property type="term" value="C:membrane"/>
    <property type="evidence" value="ECO:0007669"/>
    <property type="project" value="UniProtKB-SubCell"/>
</dbReference>
<dbReference type="Pfam" id="PF01284">
    <property type="entry name" value="MARVEL"/>
    <property type="match status" value="1"/>
</dbReference>
<comment type="caution">
    <text evidence="7">The sequence shown here is derived from an EMBL/GenBank/DDBJ whole genome shotgun (WGS) entry which is preliminary data.</text>
</comment>
<keyword evidence="3 5" id="KW-1133">Transmembrane helix</keyword>
<feature type="domain" description="MARVEL" evidence="6">
    <location>
        <begin position="8"/>
        <end position="132"/>
    </location>
</feature>
<comment type="subcellular location">
    <subcellularLocation>
        <location evidence="1">Membrane</location>
        <topology evidence="1">Multi-pass membrane protein</topology>
    </subcellularLocation>
</comment>
<dbReference type="AlphaFoldDB" id="A0A8H4UDV6"/>
<dbReference type="Proteomes" id="UP000635477">
    <property type="component" value="Unassembled WGS sequence"/>
</dbReference>
<dbReference type="EMBL" id="JABEYC010000714">
    <property type="protein sequence ID" value="KAF4974737.1"/>
    <property type="molecule type" value="Genomic_DNA"/>
</dbReference>
<evidence type="ECO:0000256" key="4">
    <source>
        <dbReference type="ARBA" id="ARBA00023136"/>
    </source>
</evidence>
<dbReference type="PANTHER" id="PTHR37451">
    <property type="entry name" value="MARVEL DOMAIN"/>
    <property type="match status" value="1"/>
</dbReference>
<sequence>MSRIVFPCLRALQLALSLASIGLSAYVVDFFVSSSRTSSPTPFTYLIVASIFSIFSLVYLELVPRFAPRFSHQYVAIGVESINTALYFAGFITIAVFIGSLVFCEGTVCSAGRADAVIAAGQFTSWIATTILAAQDMFKRSFREPKDAHGGREMGQV</sequence>
<keyword evidence="4 5" id="KW-0472">Membrane</keyword>
<accession>A0A8H4UDV6</accession>
<reference evidence="7" key="2">
    <citation type="submission" date="2020-05" db="EMBL/GenBank/DDBJ databases">
        <authorList>
            <person name="Kim H.-S."/>
            <person name="Proctor R.H."/>
            <person name="Brown D.W."/>
        </authorList>
    </citation>
    <scope>NUCLEOTIDE SEQUENCE</scope>
    <source>
        <strain evidence="7">NRRL 22465</strain>
    </source>
</reference>
<evidence type="ECO:0000256" key="1">
    <source>
        <dbReference type="ARBA" id="ARBA00004141"/>
    </source>
</evidence>
<name>A0A8H4UDV6_9HYPO</name>